<evidence type="ECO:0000313" key="1">
    <source>
        <dbReference type="EMBL" id="VVC86939.1"/>
    </source>
</evidence>
<gene>
    <name evidence="1" type="ORF">LSINAPIS_LOCUS667</name>
</gene>
<sequence>MYIVYMSAHKRRQQDRGRQYIFKCRFIVVYVIFNYKVKMKLCLIAFGVLVACTMSLALENGPIIGALQPAPKDVVLVESGPANNRQKRFLLGFKEDWSLECELTHMPYLIYVNKRQSYGATTCVNIKFKQKLRITNDNSKREFISPHCRSLINLTNNSLARSLICVEDRHFYLHHNYSVNTRLSKWAKPRVKNFSDVHINDMNRKKVSTSICRALSFVSFDWLKAKLRYAN</sequence>
<accession>A0A5E4PPS9</accession>
<keyword evidence="2" id="KW-1185">Reference proteome</keyword>
<proteinExistence type="predicted"/>
<reference evidence="1 2" key="1">
    <citation type="submission" date="2017-07" db="EMBL/GenBank/DDBJ databases">
        <authorList>
            <person name="Talla V."/>
            <person name="Backstrom N."/>
        </authorList>
    </citation>
    <scope>NUCLEOTIDE SEQUENCE [LARGE SCALE GENOMIC DNA]</scope>
</reference>
<dbReference type="EMBL" id="FZQP02000043">
    <property type="protein sequence ID" value="VVC86939.1"/>
    <property type="molecule type" value="Genomic_DNA"/>
</dbReference>
<evidence type="ECO:0000313" key="2">
    <source>
        <dbReference type="Proteomes" id="UP000324832"/>
    </source>
</evidence>
<name>A0A5E4PPS9_9NEOP</name>
<dbReference type="Proteomes" id="UP000324832">
    <property type="component" value="Unassembled WGS sequence"/>
</dbReference>
<organism evidence="1 2">
    <name type="scientific">Leptidea sinapis</name>
    <dbReference type="NCBI Taxonomy" id="189913"/>
    <lineage>
        <taxon>Eukaryota</taxon>
        <taxon>Metazoa</taxon>
        <taxon>Ecdysozoa</taxon>
        <taxon>Arthropoda</taxon>
        <taxon>Hexapoda</taxon>
        <taxon>Insecta</taxon>
        <taxon>Pterygota</taxon>
        <taxon>Neoptera</taxon>
        <taxon>Endopterygota</taxon>
        <taxon>Lepidoptera</taxon>
        <taxon>Glossata</taxon>
        <taxon>Ditrysia</taxon>
        <taxon>Papilionoidea</taxon>
        <taxon>Pieridae</taxon>
        <taxon>Dismorphiinae</taxon>
        <taxon>Leptidea</taxon>
    </lineage>
</organism>
<protein>
    <submittedName>
        <fullName evidence="1">Uncharacterized protein</fullName>
    </submittedName>
</protein>
<dbReference type="AlphaFoldDB" id="A0A5E4PPS9"/>